<proteinExistence type="predicted"/>
<gene>
    <name evidence="2" type="ORF">HSB1_38950</name>
</gene>
<evidence type="ECO:0000313" key="2">
    <source>
        <dbReference type="EMBL" id="EJN57810.1"/>
    </source>
</evidence>
<accession>J2ZAY1</accession>
<sequence length="628" mass="69042">MTVSWSFRELGRKQSRQGDIPTKHALDADVQTFVREVLQNANDAGPVDGSAPVRVEFEFEHLDGEECKQFKRTFGWDETLERRLSAAAEQEQDLSIEQFLQRGTDELVLLHIRDYNTEGLSGAEDAEESNYTALVRDIHRSNKSETEGGSHGVGATVLWAFSGISAVLFNTVPVDIEDKSPPRVVGRSYLPDHTLDGRLYKGYGWFGEKDPDDPSGRNVSVWGSEAKDIASRLGMDREDEYGTTTTIVGFRQPGEPQPTEETLESVAEELREAASLYFWPAIHAGALEVTVQSPRDSEPCRVDSSFVEPFVKAYEAIGGPTGELGHPGQTSSKTISFDLPGRSDGTSTPSEGEISVGVRTAGPADEFMRNQVALFRGSGMVVRYVGMDDVANRGSDFHAVLACGTARPVGDATVNRHVEEFLRAAEPAAHDEWTGTPRLKNKYTGRRVGVVSDIQSRWLRDALSGLLVDDEDPEGTRLTDFEEMFPLRQTGSSGSLATTSTPTMSSSLRRFINDLEFDGSRWVCDLTLSPNEDRVNGRWGAGVWMTKLFEEGGEGEQVPLEGVSVVETEFDSVSAEVDDEGRVRVWSEEVGDVRVRIESIETGPPDPLSGRAARTGVRHEVLERGDDE</sequence>
<dbReference type="eggNOG" id="arCOG14368">
    <property type="taxonomic scope" value="Archaea"/>
</dbReference>
<dbReference type="OrthoDB" id="232154at2157"/>
<protein>
    <submittedName>
        <fullName evidence="2">Uncharacterized protein</fullName>
    </submittedName>
</protein>
<reference evidence="2 3" key="1">
    <citation type="journal article" date="2012" name="J. Bacteriol.">
        <title>Draft Genome Sequence of the Extremely Halophilic Archaeon Halogranum salarium B-1T.</title>
        <authorList>
            <person name="Kim K.K."/>
            <person name="Lee K.C."/>
            <person name="Lee J.S."/>
        </authorList>
    </citation>
    <scope>NUCLEOTIDE SEQUENCE [LARGE SCALE GENOMIC DNA]</scope>
    <source>
        <strain evidence="2 3">B-1</strain>
    </source>
</reference>
<evidence type="ECO:0000313" key="3">
    <source>
        <dbReference type="Proteomes" id="UP000007813"/>
    </source>
</evidence>
<feature type="compositionally biased region" description="Basic and acidic residues" evidence="1">
    <location>
        <begin position="617"/>
        <end position="628"/>
    </location>
</feature>
<feature type="region of interest" description="Disordered" evidence="1">
    <location>
        <begin position="600"/>
        <end position="628"/>
    </location>
</feature>
<feature type="region of interest" description="Disordered" evidence="1">
    <location>
        <begin position="319"/>
        <end position="356"/>
    </location>
</feature>
<name>J2ZAY1_9EURY</name>
<dbReference type="Proteomes" id="UP000007813">
    <property type="component" value="Unassembled WGS sequence"/>
</dbReference>
<evidence type="ECO:0000256" key="1">
    <source>
        <dbReference type="SAM" id="MobiDB-lite"/>
    </source>
</evidence>
<dbReference type="EMBL" id="ALJD01000010">
    <property type="protein sequence ID" value="EJN57810.1"/>
    <property type="molecule type" value="Genomic_DNA"/>
</dbReference>
<dbReference type="AlphaFoldDB" id="J2ZAY1"/>
<organism evidence="2 3">
    <name type="scientific">Halogranum salarium B-1</name>
    <dbReference type="NCBI Taxonomy" id="1210908"/>
    <lineage>
        <taxon>Archaea</taxon>
        <taxon>Methanobacteriati</taxon>
        <taxon>Methanobacteriota</taxon>
        <taxon>Stenosarchaea group</taxon>
        <taxon>Halobacteria</taxon>
        <taxon>Halobacteriales</taxon>
        <taxon>Haloferacaceae</taxon>
    </lineage>
</organism>
<comment type="caution">
    <text evidence="2">The sequence shown here is derived from an EMBL/GenBank/DDBJ whole genome shotgun (WGS) entry which is preliminary data.</text>
</comment>